<dbReference type="Pfam" id="PF00027">
    <property type="entry name" value="cNMP_binding"/>
    <property type="match status" value="1"/>
</dbReference>
<dbReference type="SMART" id="SM00100">
    <property type="entry name" value="cNMP"/>
    <property type="match status" value="1"/>
</dbReference>
<dbReference type="EMBL" id="FXTT01000004">
    <property type="protein sequence ID" value="SMP30043.1"/>
    <property type="molecule type" value="Genomic_DNA"/>
</dbReference>
<sequence>MSLAQDIAILKQVPMLSDFSDDQLRLLAFSAESMDFSKGQQLFDQDDRADGGLVITTGTVALKQRTPDGFQDVDQAGPGTLLGESALLIEAKRPCRAEALEGVRIIRIRRALFKRMISEYPDLAQQLFDQHAYRFRATVSRLKPLGAKMAELDLLNESRFDKDEN</sequence>
<proteinExistence type="predicted"/>
<gene>
    <name evidence="2" type="ORF">SAMN06265374_3198</name>
</gene>
<dbReference type="PANTHER" id="PTHR24567:SF68">
    <property type="entry name" value="DNA-BINDING TRANSCRIPTIONAL DUAL REGULATOR CRP"/>
    <property type="match status" value="1"/>
</dbReference>
<accession>A0ABY1PB83</accession>
<dbReference type="CDD" id="cd00038">
    <property type="entry name" value="CAP_ED"/>
    <property type="match status" value="1"/>
</dbReference>
<dbReference type="Gene3D" id="2.60.120.10">
    <property type="entry name" value="Jelly Rolls"/>
    <property type="match status" value="1"/>
</dbReference>
<dbReference type="PROSITE" id="PS50042">
    <property type="entry name" value="CNMP_BINDING_3"/>
    <property type="match status" value="1"/>
</dbReference>
<name>A0ABY1PB83_9HYPH</name>
<reference evidence="2 3" key="1">
    <citation type="submission" date="2017-05" db="EMBL/GenBank/DDBJ databases">
        <authorList>
            <person name="Varghese N."/>
            <person name="Submissions S."/>
        </authorList>
    </citation>
    <scope>NUCLEOTIDE SEQUENCE [LARGE SCALE GENOMIC DNA]</scope>
    <source>
        <strain evidence="2 3">DSM 15949</strain>
    </source>
</reference>
<dbReference type="Proteomes" id="UP001157914">
    <property type="component" value="Unassembled WGS sequence"/>
</dbReference>
<evidence type="ECO:0000313" key="2">
    <source>
        <dbReference type="EMBL" id="SMP30043.1"/>
    </source>
</evidence>
<dbReference type="InterPro" id="IPR050397">
    <property type="entry name" value="Env_Response_Regulators"/>
</dbReference>
<dbReference type="RefSeq" id="WP_155193493.1">
    <property type="nucleotide sequence ID" value="NZ_BAAAEA010000004.1"/>
</dbReference>
<dbReference type="InterPro" id="IPR018490">
    <property type="entry name" value="cNMP-bd_dom_sf"/>
</dbReference>
<dbReference type="SUPFAM" id="SSF51206">
    <property type="entry name" value="cAMP-binding domain-like"/>
    <property type="match status" value="1"/>
</dbReference>
<evidence type="ECO:0000313" key="3">
    <source>
        <dbReference type="Proteomes" id="UP001157914"/>
    </source>
</evidence>
<dbReference type="PANTHER" id="PTHR24567">
    <property type="entry name" value="CRP FAMILY TRANSCRIPTIONAL REGULATORY PROTEIN"/>
    <property type="match status" value="1"/>
</dbReference>
<comment type="caution">
    <text evidence="2">The sequence shown here is derived from an EMBL/GenBank/DDBJ whole genome shotgun (WGS) entry which is preliminary data.</text>
</comment>
<dbReference type="InterPro" id="IPR014710">
    <property type="entry name" value="RmlC-like_jellyroll"/>
</dbReference>
<dbReference type="InterPro" id="IPR000595">
    <property type="entry name" value="cNMP-bd_dom"/>
</dbReference>
<organism evidence="2 3">
    <name type="scientific">Roseibium denhamense</name>
    <dbReference type="NCBI Taxonomy" id="76305"/>
    <lineage>
        <taxon>Bacteria</taxon>
        <taxon>Pseudomonadati</taxon>
        <taxon>Pseudomonadota</taxon>
        <taxon>Alphaproteobacteria</taxon>
        <taxon>Hyphomicrobiales</taxon>
        <taxon>Stappiaceae</taxon>
        <taxon>Roseibium</taxon>
    </lineage>
</organism>
<protein>
    <submittedName>
        <fullName evidence="2">Cyclic nucleotide-binding domain-containing protein</fullName>
    </submittedName>
</protein>
<keyword evidence="3" id="KW-1185">Reference proteome</keyword>
<evidence type="ECO:0000259" key="1">
    <source>
        <dbReference type="PROSITE" id="PS50042"/>
    </source>
</evidence>
<feature type="domain" description="Cyclic nucleotide-binding" evidence="1">
    <location>
        <begin position="15"/>
        <end position="134"/>
    </location>
</feature>